<reference evidence="1 2" key="1">
    <citation type="submission" date="2024-02" db="EMBL/GenBank/DDBJ databases">
        <authorList>
            <person name="Chen Y."/>
            <person name="Shah S."/>
            <person name="Dougan E. K."/>
            <person name="Thang M."/>
            <person name="Chan C."/>
        </authorList>
    </citation>
    <scope>NUCLEOTIDE SEQUENCE [LARGE SCALE GENOMIC DNA]</scope>
</reference>
<organism evidence="1 2">
    <name type="scientific">Durusdinium trenchii</name>
    <dbReference type="NCBI Taxonomy" id="1381693"/>
    <lineage>
        <taxon>Eukaryota</taxon>
        <taxon>Sar</taxon>
        <taxon>Alveolata</taxon>
        <taxon>Dinophyceae</taxon>
        <taxon>Suessiales</taxon>
        <taxon>Symbiodiniaceae</taxon>
        <taxon>Durusdinium</taxon>
    </lineage>
</organism>
<name>A0ABP0IBX4_9DINO</name>
<gene>
    <name evidence="1" type="ORF">SCF082_LOCUS5899</name>
</gene>
<proteinExistence type="predicted"/>
<evidence type="ECO:0000313" key="2">
    <source>
        <dbReference type="Proteomes" id="UP001642464"/>
    </source>
</evidence>
<protein>
    <submittedName>
        <fullName evidence="1">Uncharacterized protein</fullName>
    </submittedName>
</protein>
<evidence type="ECO:0000313" key="1">
    <source>
        <dbReference type="EMBL" id="CAK8999052.1"/>
    </source>
</evidence>
<comment type="caution">
    <text evidence="1">The sequence shown here is derived from an EMBL/GenBank/DDBJ whole genome shotgun (WGS) entry which is preliminary data.</text>
</comment>
<accession>A0ABP0IBX4</accession>
<keyword evidence="2" id="KW-1185">Reference proteome</keyword>
<sequence>MLRWYWALWLAAARGATPYATPQLRGFGLIDVQEIGLGLAARNLSAIQKVLITVANSSNGTEEVLHEMEEIVNETLEPSVKRDFEMAQFEIIEFHTLFLKCEEDQHEALSQSASQQKQIIHLADEHLMCRKHLVLLMDASRSCETLQQAARTVVDARCALEHSSAIPDVTACHAWPDEDPEAYHERKIKDFEASLAQILERKKACEEAKAEVVAQEARCSKAAQELINGHQECDEKQLRLDSAVCALQSHMATSCEGYRTCRSAALSGVRSVNATVQSAEAEVQATWTLLTKVRCMIEGAQQKNVSKVQMCLEQTNVSLKNLTINYTTVPAVTPCQTLVEAPGSPDYMEALYGHVPKRAPASACQASCCH</sequence>
<dbReference type="EMBL" id="CAXAMM010003236">
    <property type="protein sequence ID" value="CAK8999052.1"/>
    <property type="molecule type" value="Genomic_DNA"/>
</dbReference>
<dbReference type="Proteomes" id="UP001642464">
    <property type="component" value="Unassembled WGS sequence"/>
</dbReference>